<dbReference type="InterPro" id="IPR008331">
    <property type="entry name" value="Ferritin_DPS_dom"/>
</dbReference>
<evidence type="ECO:0000256" key="1">
    <source>
        <dbReference type="ARBA" id="ARBA00004496"/>
    </source>
</evidence>
<dbReference type="AlphaFoldDB" id="A0A7J7EIW2"/>
<dbReference type="InterPro" id="IPR012347">
    <property type="entry name" value="Ferritin-like"/>
</dbReference>
<dbReference type="PROSITE" id="PS50905">
    <property type="entry name" value="FERRITIN_LIKE"/>
    <property type="match status" value="1"/>
</dbReference>
<dbReference type="InterPro" id="IPR009040">
    <property type="entry name" value="Ferritin-like_diiron"/>
</dbReference>
<comment type="similarity">
    <text evidence="2 13">Belongs to the ferritin family.</text>
</comment>
<dbReference type="Gene3D" id="1.20.1260.10">
    <property type="match status" value="1"/>
</dbReference>
<accession>A0A7J7EIW2</accession>
<protein>
    <recommendedName>
        <fullName evidence="13">Ferritin</fullName>
    </recommendedName>
</protein>
<dbReference type="GO" id="GO:0031410">
    <property type="term" value="C:cytoplasmic vesicle"/>
    <property type="evidence" value="ECO:0007669"/>
    <property type="project" value="UniProtKB-KW"/>
</dbReference>
<dbReference type="InterPro" id="IPR014034">
    <property type="entry name" value="Ferritin_CS"/>
</dbReference>
<feature type="domain" description="Ferritin-like diiron" evidence="14">
    <location>
        <begin position="47"/>
        <end position="196"/>
    </location>
</feature>
<name>A0A7J7EIW2_DICBM</name>
<organism evidence="15 16">
    <name type="scientific">Diceros bicornis minor</name>
    <name type="common">South-central black rhinoceros</name>
    <dbReference type="NCBI Taxonomy" id="77932"/>
    <lineage>
        <taxon>Eukaryota</taxon>
        <taxon>Metazoa</taxon>
        <taxon>Chordata</taxon>
        <taxon>Craniata</taxon>
        <taxon>Vertebrata</taxon>
        <taxon>Euteleostomi</taxon>
        <taxon>Mammalia</taxon>
        <taxon>Eutheria</taxon>
        <taxon>Laurasiatheria</taxon>
        <taxon>Perissodactyla</taxon>
        <taxon>Rhinocerotidae</taxon>
        <taxon>Diceros</taxon>
    </lineage>
</organism>
<sequence length="203" mass="22525">MDRAQAQEVAAFGPASQSSSTSGGTNQHQFFDLSSLLLSTLSSQIGQNYSTEVEATVNCLVNMYLQASYTYLSLGFYFNCNDVALEGLCHFFCKLAEEKFEGTKSLWKMQNQRGGDTLSQDLQKPSQDEWGKTLEAMEAAMVLEKNLNQALLDLHALGSTHPDPHLCDFLENHFLDKEVKPIKKMGNHLTNNRRLADPQAGLG</sequence>
<evidence type="ECO:0000256" key="2">
    <source>
        <dbReference type="ARBA" id="ARBA00007513"/>
    </source>
</evidence>
<dbReference type="FunFam" id="1.20.1260.10:FF:000009">
    <property type="entry name" value="Ferritin light chain"/>
    <property type="match status" value="1"/>
</dbReference>
<comment type="subunit">
    <text evidence="11">Oligomer of 24 subunits. There are two types of subunits: L (light) chain and H (heavy) chain. The major chain can be light or heavy, depending on the species and tissue type. The functional molecule forms a roughly spherical shell with a diameter of 12 nm and contains a central cavity into which the insoluble mineral iron core is deposited. Interacts with NCOA4.</text>
</comment>
<dbReference type="GO" id="GO:0006826">
    <property type="term" value="P:iron ion transport"/>
    <property type="evidence" value="ECO:0007669"/>
    <property type="project" value="InterPro"/>
</dbReference>
<evidence type="ECO:0000256" key="5">
    <source>
        <dbReference type="ARBA" id="ARBA00022723"/>
    </source>
</evidence>
<evidence type="ECO:0000256" key="12">
    <source>
        <dbReference type="PIRSR" id="PIRSR601519-1"/>
    </source>
</evidence>
<evidence type="ECO:0000256" key="7">
    <source>
        <dbReference type="ARBA" id="ARBA00023228"/>
    </source>
</evidence>
<evidence type="ECO:0000256" key="10">
    <source>
        <dbReference type="ARBA" id="ARBA00045578"/>
    </source>
</evidence>
<dbReference type="Pfam" id="PF00210">
    <property type="entry name" value="Ferritin"/>
    <property type="match status" value="1"/>
</dbReference>
<dbReference type="PANTHER" id="PTHR11431">
    <property type="entry name" value="FERRITIN"/>
    <property type="match status" value="1"/>
</dbReference>
<gene>
    <name evidence="15" type="ORF">HPG69_015247</name>
</gene>
<dbReference type="InterPro" id="IPR001519">
    <property type="entry name" value="Ferritin"/>
</dbReference>
<evidence type="ECO:0000256" key="11">
    <source>
        <dbReference type="ARBA" id="ARBA00047045"/>
    </source>
</evidence>
<evidence type="ECO:0000256" key="9">
    <source>
        <dbReference type="ARBA" id="ARBA00044942"/>
    </source>
</evidence>
<evidence type="ECO:0000313" key="16">
    <source>
        <dbReference type="Proteomes" id="UP000551758"/>
    </source>
</evidence>
<evidence type="ECO:0000313" key="15">
    <source>
        <dbReference type="EMBL" id="KAF5915627.1"/>
    </source>
</evidence>
<keyword evidence="6 12" id="KW-0408">Iron</keyword>
<dbReference type="GO" id="GO:0008198">
    <property type="term" value="F:ferrous iron binding"/>
    <property type="evidence" value="ECO:0007669"/>
    <property type="project" value="TreeGrafter"/>
</dbReference>
<evidence type="ECO:0000259" key="14">
    <source>
        <dbReference type="PROSITE" id="PS50905"/>
    </source>
</evidence>
<proteinExistence type="inferred from homology"/>
<comment type="subcellular location">
    <subcellularLocation>
        <location evidence="9">Autolysosome</location>
    </subcellularLocation>
    <subcellularLocation>
        <location evidence="1">Cytoplasm</location>
    </subcellularLocation>
</comment>
<dbReference type="SUPFAM" id="SSF47240">
    <property type="entry name" value="Ferritin-like"/>
    <property type="match status" value="1"/>
</dbReference>
<evidence type="ECO:0000256" key="6">
    <source>
        <dbReference type="ARBA" id="ARBA00023004"/>
    </source>
</evidence>
<dbReference type="EMBL" id="JACDTQ010002833">
    <property type="protein sequence ID" value="KAF5915627.1"/>
    <property type="molecule type" value="Genomic_DNA"/>
</dbReference>
<evidence type="ECO:0000256" key="4">
    <source>
        <dbReference type="ARBA" id="ARBA00022490"/>
    </source>
</evidence>
<evidence type="ECO:0000256" key="13">
    <source>
        <dbReference type="RuleBase" id="RU361145"/>
    </source>
</evidence>
<keyword evidence="7" id="KW-0458">Lysosome</keyword>
<keyword evidence="4" id="KW-0963">Cytoplasm</keyword>
<dbReference type="GO" id="GO:0044754">
    <property type="term" value="C:autolysosome"/>
    <property type="evidence" value="ECO:0007669"/>
    <property type="project" value="UniProtKB-SubCell"/>
</dbReference>
<dbReference type="GO" id="GO:0008199">
    <property type="term" value="F:ferric iron binding"/>
    <property type="evidence" value="ECO:0007669"/>
    <property type="project" value="InterPro"/>
</dbReference>
<evidence type="ECO:0000256" key="8">
    <source>
        <dbReference type="ARBA" id="ARBA00023329"/>
    </source>
</evidence>
<evidence type="ECO:0000256" key="3">
    <source>
        <dbReference type="ARBA" id="ARBA00022434"/>
    </source>
</evidence>
<keyword evidence="5 12" id="KW-0479">Metal-binding</keyword>
<comment type="caution">
    <text evidence="15">The sequence shown here is derived from an EMBL/GenBank/DDBJ whole genome shotgun (WGS) entry which is preliminary data.</text>
</comment>
<feature type="binding site" evidence="12">
    <location>
        <position position="144"/>
    </location>
    <ligand>
        <name>Fe cation</name>
        <dbReference type="ChEBI" id="CHEBI:24875"/>
        <label>1</label>
    </ligand>
</feature>
<keyword evidence="3 13" id="KW-0409">Iron storage</keyword>
<keyword evidence="16" id="KW-1185">Reference proteome</keyword>
<dbReference type="PROSITE" id="PS00204">
    <property type="entry name" value="FERRITIN_2"/>
    <property type="match status" value="1"/>
</dbReference>
<keyword evidence="8" id="KW-0968">Cytoplasmic vesicle</keyword>
<dbReference type="Proteomes" id="UP000551758">
    <property type="component" value="Unassembled WGS sequence"/>
</dbReference>
<dbReference type="PANTHER" id="PTHR11431:SF47">
    <property type="entry name" value="FERRITIN LIGHT CHAIN"/>
    <property type="match status" value="1"/>
</dbReference>
<dbReference type="InterPro" id="IPR009078">
    <property type="entry name" value="Ferritin-like_SF"/>
</dbReference>
<reference evidence="15 16" key="1">
    <citation type="journal article" date="2020" name="Mol. Biol. Evol.">
        <title>Interspecific Gene Flow and the Evolution of Specialization in Black and White Rhinoceros.</title>
        <authorList>
            <person name="Moodley Y."/>
            <person name="Westbury M.V."/>
            <person name="Russo I.M."/>
            <person name="Gopalakrishnan S."/>
            <person name="Rakotoarivelo A."/>
            <person name="Olsen R.A."/>
            <person name="Prost S."/>
            <person name="Tunstall T."/>
            <person name="Ryder O.A."/>
            <person name="Dalen L."/>
            <person name="Bruford M.W."/>
        </authorList>
    </citation>
    <scope>NUCLEOTIDE SEQUENCE [LARGE SCALE GENOMIC DNA]</scope>
    <source>
        <strain evidence="15">SBR-YM</strain>
        <tissue evidence="15">Skin</tissue>
    </source>
</reference>
<dbReference type="GO" id="GO:0006879">
    <property type="term" value="P:intracellular iron ion homeostasis"/>
    <property type="evidence" value="ECO:0007669"/>
    <property type="project" value="UniProtKB-KW"/>
</dbReference>
<comment type="function">
    <text evidence="10">Stores iron in a soluble, non-toxic, readily available form. Important for iron homeostasis. Iron is taken up in the ferrous form and deposited as ferric hydroxides after oxidation. Also plays a role in delivery of iron to cells. Mediates iron uptake in capsule cells of the developing kidney. Delivery to lysosomes by the cargo receptor NCOA4 for autophagic degradation and release or iron.</text>
</comment>